<gene>
    <name evidence="3" type="ORF">FVR03_18705</name>
</gene>
<dbReference type="SUPFAM" id="SSF49299">
    <property type="entry name" value="PKD domain"/>
    <property type="match status" value="1"/>
</dbReference>
<dbReference type="PROSITE" id="PS51820">
    <property type="entry name" value="PA14"/>
    <property type="match status" value="2"/>
</dbReference>
<dbReference type="SMART" id="SM00758">
    <property type="entry name" value="PA14"/>
    <property type="match status" value="2"/>
</dbReference>
<evidence type="ECO:0000256" key="1">
    <source>
        <dbReference type="ARBA" id="ARBA00022729"/>
    </source>
</evidence>
<dbReference type="Proteomes" id="UP000321926">
    <property type="component" value="Unassembled WGS sequence"/>
</dbReference>
<dbReference type="InterPro" id="IPR011050">
    <property type="entry name" value="Pectin_lyase_fold/virulence"/>
</dbReference>
<dbReference type="RefSeq" id="WP_147923297.1">
    <property type="nucleotide sequence ID" value="NZ_VRTY01000089.1"/>
</dbReference>
<dbReference type="AlphaFoldDB" id="A0A5C8JAR9"/>
<dbReference type="Gene3D" id="2.60.40.10">
    <property type="entry name" value="Immunoglobulins"/>
    <property type="match status" value="1"/>
</dbReference>
<dbReference type="InterPro" id="IPR013783">
    <property type="entry name" value="Ig-like_fold"/>
</dbReference>
<feature type="domain" description="PA14" evidence="2">
    <location>
        <begin position="680"/>
        <end position="832"/>
    </location>
</feature>
<dbReference type="NCBIfam" id="TIGR04183">
    <property type="entry name" value="Por_Secre_tail"/>
    <property type="match status" value="1"/>
</dbReference>
<feature type="domain" description="PA14" evidence="2">
    <location>
        <begin position="506"/>
        <end position="658"/>
    </location>
</feature>
<dbReference type="InterPro" id="IPR037524">
    <property type="entry name" value="PA14/GLEYA"/>
</dbReference>
<comment type="caution">
    <text evidence="3">The sequence shown here is derived from an EMBL/GenBank/DDBJ whole genome shotgun (WGS) entry which is preliminary data.</text>
</comment>
<dbReference type="SUPFAM" id="SSF51126">
    <property type="entry name" value="Pectin lyase-like"/>
    <property type="match status" value="1"/>
</dbReference>
<dbReference type="InterPro" id="IPR035986">
    <property type="entry name" value="PKD_dom_sf"/>
</dbReference>
<protein>
    <submittedName>
        <fullName evidence="3">T9SS type A sorting domain-containing protein</fullName>
    </submittedName>
</protein>
<dbReference type="Pfam" id="PF07691">
    <property type="entry name" value="PA14"/>
    <property type="match status" value="2"/>
</dbReference>
<dbReference type="Pfam" id="PF17957">
    <property type="entry name" value="Big_7"/>
    <property type="match status" value="1"/>
</dbReference>
<dbReference type="OrthoDB" id="901313at2"/>
<proteinExistence type="predicted"/>
<dbReference type="PANTHER" id="PTHR46769:SF2">
    <property type="entry name" value="FIBROCYSTIN-L ISOFORM 2 PRECURSOR-RELATED"/>
    <property type="match status" value="1"/>
</dbReference>
<dbReference type="PANTHER" id="PTHR46769">
    <property type="entry name" value="POLYCYSTIC KIDNEY AND HEPATIC DISEASE 1 (AUTOSOMAL RECESSIVE)-LIKE 1"/>
    <property type="match status" value="1"/>
</dbReference>
<accession>A0A5C8JAR9</accession>
<evidence type="ECO:0000313" key="4">
    <source>
        <dbReference type="Proteomes" id="UP000321926"/>
    </source>
</evidence>
<dbReference type="SUPFAM" id="SSF56988">
    <property type="entry name" value="Anthrax protective antigen"/>
    <property type="match status" value="2"/>
</dbReference>
<name>A0A5C8JAR9_9BACT</name>
<dbReference type="Pfam" id="PF18962">
    <property type="entry name" value="Por_Secre_tail"/>
    <property type="match status" value="1"/>
</dbReference>
<dbReference type="Gene3D" id="2.60.120.1560">
    <property type="match status" value="2"/>
</dbReference>
<organism evidence="3 4">
    <name type="scientific">Pontibacter qinzhouensis</name>
    <dbReference type="NCBI Taxonomy" id="2603253"/>
    <lineage>
        <taxon>Bacteria</taxon>
        <taxon>Pseudomonadati</taxon>
        <taxon>Bacteroidota</taxon>
        <taxon>Cytophagia</taxon>
        <taxon>Cytophagales</taxon>
        <taxon>Hymenobacteraceae</taxon>
        <taxon>Pontibacter</taxon>
    </lineage>
</organism>
<evidence type="ECO:0000259" key="2">
    <source>
        <dbReference type="PROSITE" id="PS51820"/>
    </source>
</evidence>
<evidence type="ECO:0000313" key="3">
    <source>
        <dbReference type="EMBL" id="TXK33777.1"/>
    </source>
</evidence>
<keyword evidence="1" id="KW-0732">Signal</keyword>
<dbReference type="InterPro" id="IPR011658">
    <property type="entry name" value="PA14_dom"/>
</dbReference>
<dbReference type="InterPro" id="IPR026444">
    <property type="entry name" value="Secre_tail"/>
</dbReference>
<keyword evidence="4" id="KW-1185">Reference proteome</keyword>
<dbReference type="EMBL" id="VRTY01000089">
    <property type="protein sequence ID" value="TXK33777.1"/>
    <property type="molecule type" value="Genomic_DNA"/>
</dbReference>
<reference evidence="3 4" key="1">
    <citation type="submission" date="2019-08" db="EMBL/GenBank/DDBJ databases">
        <authorList>
            <person name="Shi S."/>
        </authorList>
    </citation>
    <scope>NUCLEOTIDE SEQUENCE [LARGE SCALE GENOMIC DNA]</scope>
    <source>
        <strain evidence="3 4">GY10130</strain>
    </source>
</reference>
<sequence>MNTIFLTSPERVSRTLLALLTFLVVYVVTTTSTLAQSYSGPIVITKGGTYTGNWESRNSDVPAVDIQTSEPVIIVNSNIRGAGYLIRSWSWPADLTVRNCNGYGLTPTNYSGSMKPRRFLTVNAFKNIVVENNYMESTAGIYLGTSYDGNGTPSQTIKIRYNKAKNIDGRVHNGFERSQFVQFNFRKAVRHAEVAWNEVINEADKSLVEDNINMYNTRGTADSPIRIHNNFIQGAFPIPSTKTEYSGGGIITDGDGNINICPAYITASDNQLVGLGNYSMGIAGGNNIRYVNNRVVTAAVHSNGREYAMYTSGFWSKDYYRKNTTFSNSISNNIIGVVKWRNPQNRNDISVAEHASFTSNTHMPNPITLDTERAEVTRWAQKLQQNGIKLGPNGSGPTNTNQAPTVAFTAPSANAAIVLGTGIQLAANANDADGSISKVEFFQGSTKLGEATSSPYTYNWTNAKLGIYSLTAKATDNQGATTTSAAISITVINANLDITKPGTGGGGSGKIVREMWANVRGSNTSDIPLHTAPTSVTELTVFEAPTDVADNYGARIRGYVTAPITGDYTFWVAGDNNVDLFLSTSEDPGHKTRIAYVNGWTNSREWTKYGTQRSRKITLQAGQRYYIEALHKEDGGGDNLAVGWDLPNGTQERPIGGNRLSSLGTDAPIASISAPSSATTPTGKITRDLWRNTHGIAVNNVPVTTAPNQTTELTSFEAPSGQGNNYGQRIRGYVTAPTSGQYTFWIAGDDVAELWLSTSDNPSNKRRIAHTGSWTHAREWEKTSSQKSGKITLEAGKRYYIEAIHIQGGGGDNLAVGWELPNGTQERPIAGNRLSPISTGLSATAAATAAQTDLSFTEAAAYPNPFRDAVTLDLGENGAELQEVVIFDQAGKVVYKEANNLKLDNNRFVIDLSSSSLNSGLYILRYTDAKGSSKTFKLVKE</sequence>
<dbReference type="InterPro" id="IPR052387">
    <property type="entry name" value="Fibrocystin"/>
</dbReference>